<evidence type="ECO:0008006" key="3">
    <source>
        <dbReference type="Google" id="ProtNLM"/>
    </source>
</evidence>
<dbReference type="Proteomes" id="UP000320762">
    <property type="component" value="Unassembled WGS sequence"/>
</dbReference>
<evidence type="ECO:0000313" key="2">
    <source>
        <dbReference type="Proteomes" id="UP000320762"/>
    </source>
</evidence>
<accession>A0A550CNY8</accession>
<dbReference type="SUPFAM" id="SSF54695">
    <property type="entry name" value="POZ domain"/>
    <property type="match status" value="1"/>
</dbReference>
<dbReference type="EMBL" id="VDMD01000003">
    <property type="protein sequence ID" value="TRM66497.1"/>
    <property type="molecule type" value="Genomic_DNA"/>
</dbReference>
<gene>
    <name evidence="1" type="ORF">BD626DRAFT_451522</name>
</gene>
<protein>
    <recommendedName>
        <fullName evidence="3">BTB domain-containing protein</fullName>
    </recommendedName>
</protein>
<dbReference type="AlphaFoldDB" id="A0A550CNY8"/>
<dbReference type="InterPro" id="IPR011333">
    <property type="entry name" value="SKP1/BTB/POZ_sf"/>
</dbReference>
<proteinExistence type="predicted"/>
<sequence length="330" mass="37540">MSLPDNCVEDLWFPDGNIVIRAGDRLCRVYKGFLAAQSPVLADMLSIPQPETVETFDEVPVVTLPDDPKEVLHWLKALLFPKYFEVHPHKIAVHKLFAVLRLSHKYDVQYLRQRALYHLSTEFATNLAEYRRGTAEWCSSIRFPPGGDRIDSDGYIDFVRDAYTVVREAGAVWLLPCILYCLHVTARLISAPLDRTAEGISPTDLLSLWQISGTTARIFGVSITEKWAECTSNACEAIDKYMIDDLYTNLLFHPLGFSRPDTDGDDDVHFDADTLKCSLCTPCYQEFYQEYLQLCGTFWEELPRIIGLPDWPELLEMKARDLGMSADSAK</sequence>
<name>A0A550CNY8_9AGAR</name>
<dbReference type="OrthoDB" id="3893071at2759"/>
<organism evidence="1 2">
    <name type="scientific">Schizophyllum amplum</name>
    <dbReference type="NCBI Taxonomy" id="97359"/>
    <lineage>
        <taxon>Eukaryota</taxon>
        <taxon>Fungi</taxon>
        <taxon>Dikarya</taxon>
        <taxon>Basidiomycota</taxon>
        <taxon>Agaricomycotina</taxon>
        <taxon>Agaricomycetes</taxon>
        <taxon>Agaricomycetidae</taxon>
        <taxon>Agaricales</taxon>
        <taxon>Schizophyllaceae</taxon>
        <taxon>Schizophyllum</taxon>
    </lineage>
</organism>
<reference evidence="1 2" key="1">
    <citation type="journal article" date="2019" name="New Phytol.">
        <title>Comparative genomics reveals unique wood-decay strategies and fruiting body development in the Schizophyllaceae.</title>
        <authorList>
            <person name="Almasi E."/>
            <person name="Sahu N."/>
            <person name="Krizsan K."/>
            <person name="Balint B."/>
            <person name="Kovacs G.M."/>
            <person name="Kiss B."/>
            <person name="Cseklye J."/>
            <person name="Drula E."/>
            <person name="Henrissat B."/>
            <person name="Nagy I."/>
            <person name="Chovatia M."/>
            <person name="Adam C."/>
            <person name="LaButti K."/>
            <person name="Lipzen A."/>
            <person name="Riley R."/>
            <person name="Grigoriev I.V."/>
            <person name="Nagy L.G."/>
        </authorList>
    </citation>
    <scope>NUCLEOTIDE SEQUENCE [LARGE SCALE GENOMIC DNA]</scope>
    <source>
        <strain evidence="1 2">NL-1724</strain>
    </source>
</reference>
<evidence type="ECO:0000313" key="1">
    <source>
        <dbReference type="EMBL" id="TRM66497.1"/>
    </source>
</evidence>
<comment type="caution">
    <text evidence="1">The sequence shown here is derived from an EMBL/GenBank/DDBJ whole genome shotgun (WGS) entry which is preliminary data.</text>
</comment>
<keyword evidence="2" id="KW-1185">Reference proteome</keyword>
<dbReference type="Gene3D" id="3.30.710.10">
    <property type="entry name" value="Potassium Channel Kv1.1, Chain A"/>
    <property type="match status" value="1"/>
</dbReference>